<dbReference type="CDD" id="cd02966">
    <property type="entry name" value="TlpA_like_family"/>
    <property type="match status" value="1"/>
</dbReference>
<organism evidence="5 6">
    <name type="scientific">Emticicia aquatica</name>
    <dbReference type="NCBI Taxonomy" id="1681835"/>
    <lineage>
        <taxon>Bacteria</taxon>
        <taxon>Pseudomonadati</taxon>
        <taxon>Bacteroidota</taxon>
        <taxon>Cytophagia</taxon>
        <taxon>Cytophagales</taxon>
        <taxon>Leadbetterellaceae</taxon>
        <taxon>Emticicia</taxon>
    </lineage>
</organism>
<evidence type="ECO:0000313" key="6">
    <source>
        <dbReference type="Proteomes" id="UP000837932"/>
    </source>
</evidence>
<accession>A0ABN8ENC1</accession>
<proteinExistence type="predicted"/>
<reference evidence="5" key="1">
    <citation type="submission" date="2021-12" db="EMBL/GenBank/DDBJ databases">
        <authorList>
            <person name="Rodrigo-Torres L."/>
            <person name="Arahal R. D."/>
            <person name="Lucena T."/>
        </authorList>
    </citation>
    <scope>NUCLEOTIDE SEQUENCE</scope>
    <source>
        <strain evidence="5">CECT 8858</strain>
    </source>
</reference>
<evidence type="ECO:0000256" key="3">
    <source>
        <dbReference type="ARBA" id="ARBA00023284"/>
    </source>
</evidence>
<evidence type="ECO:0000256" key="1">
    <source>
        <dbReference type="ARBA" id="ARBA00004196"/>
    </source>
</evidence>
<dbReference type="InterPro" id="IPR036249">
    <property type="entry name" value="Thioredoxin-like_sf"/>
</dbReference>
<evidence type="ECO:0000259" key="4">
    <source>
        <dbReference type="PROSITE" id="PS51352"/>
    </source>
</evidence>
<dbReference type="InterPro" id="IPR017937">
    <property type="entry name" value="Thioredoxin_CS"/>
</dbReference>
<dbReference type="Pfam" id="PF08534">
    <property type="entry name" value="Redoxin"/>
    <property type="match status" value="1"/>
</dbReference>
<dbReference type="InterPro" id="IPR013740">
    <property type="entry name" value="Redoxin"/>
</dbReference>
<dbReference type="Gene3D" id="3.40.30.10">
    <property type="entry name" value="Glutaredoxin"/>
    <property type="match status" value="2"/>
</dbReference>
<dbReference type="CDD" id="cd02969">
    <property type="entry name" value="PRX_like1"/>
    <property type="match status" value="1"/>
</dbReference>
<keyword evidence="2" id="KW-0201">Cytochrome c-type biogenesis</keyword>
<gene>
    <name evidence="5" type="primary">resA_1</name>
    <name evidence="5" type="ORF">EMA8858_00187</name>
</gene>
<dbReference type="PANTHER" id="PTHR43640">
    <property type="entry name" value="OS07G0260300 PROTEIN"/>
    <property type="match status" value="1"/>
</dbReference>
<dbReference type="EMBL" id="CAKLPY010000001">
    <property type="protein sequence ID" value="CAH0994080.1"/>
    <property type="molecule type" value="Genomic_DNA"/>
</dbReference>
<dbReference type="InterPro" id="IPR013766">
    <property type="entry name" value="Thioredoxin_domain"/>
</dbReference>
<protein>
    <submittedName>
        <fullName evidence="5">Thiol-disulfide oxidoreductase ResA</fullName>
    </submittedName>
</protein>
<dbReference type="InterPro" id="IPR000866">
    <property type="entry name" value="AhpC/TSA"/>
</dbReference>
<dbReference type="Proteomes" id="UP000837932">
    <property type="component" value="Unassembled WGS sequence"/>
</dbReference>
<dbReference type="Pfam" id="PF00578">
    <property type="entry name" value="AhpC-TSA"/>
    <property type="match status" value="1"/>
</dbReference>
<dbReference type="PROSITE" id="PS00194">
    <property type="entry name" value="THIOREDOXIN_1"/>
    <property type="match status" value="1"/>
</dbReference>
<keyword evidence="6" id="KW-1185">Reference proteome</keyword>
<dbReference type="InterPro" id="IPR047262">
    <property type="entry name" value="PRX-like1"/>
</dbReference>
<sequence length="398" mass="45367">MANNNLFFLYSTLQIMKTLFSIIMILVGAFCQAQTKFTARPQAIPHQETPTLTIGSKAPDFRLPNYDGKFYSLKDFASAKVLLIVFTCTHCPTAQAYEDRIKKIVTDYKSKGVAVVAISPNSPNGLLLEELGYTDLNDDFDNMKVRVKEKQFNFPYLYDGDTEAASIKYGPVATPHAFVFDSQRILRYNGRLDAIENPSKGANAEDLRRALDEVLAAKEVTTPVTKTFGCSIKWAWKTEYNEKNEKNWQSRPVTLQEIDTEGIKKLVKNDDSDKLRLINVWATWCGPCVMEYPDFLDIHRMYGARDFEFVSVSADKLEKKEKALKFLKEKHSGVKNYIFKDEDIYKLIEAIDPKWNGALPYTLLVEPGGKVVYGIQGSIDNQKIKRMIVDHPKIGRYF</sequence>
<feature type="domain" description="Thioredoxin" evidence="4">
    <location>
        <begin position="244"/>
        <end position="393"/>
    </location>
</feature>
<dbReference type="PROSITE" id="PS51352">
    <property type="entry name" value="THIOREDOXIN_2"/>
    <property type="match status" value="2"/>
</dbReference>
<comment type="caution">
    <text evidence="5">The sequence shown here is derived from an EMBL/GenBank/DDBJ whole genome shotgun (WGS) entry which is preliminary data.</text>
</comment>
<name>A0ABN8ENC1_9BACT</name>
<evidence type="ECO:0000313" key="5">
    <source>
        <dbReference type="EMBL" id="CAH0994080.1"/>
    </source>
</evidence>
<comment type="subcellular location">
    <subcellularLocation>
        <location evidence="1">Cell envelope</location>
    </subcellularLocation>
</comment>
<feature type="domain" description="Thioredoxin" evidence="4">
    <location>
        <begin position="52"/>
        <end position="216"/>
    </location>
</feature>
<dbReference type="PANTHER" id="PTHR43640:SF1">
    <property type="entry name" value="THIOREDOXIN-DEPENDENT PEROXIREDOXIN"/>
    <property type="match status" value="1"/>
</dbReference>
<dbReference type="SUPFAM" id="SSF52833">
    <property type="entry name" value="Thioredoxin-like"/>
    <property type="match status" value="2"/>
</dbReference>
<keyword evidence="3" id="KW-0676">Redox-active center</keyword>
<evidence type="ECO:0000256" key="2">
    <source>
        <dbReference type="ARBA" id="ARBA00022748"/>
    </source>
</evidence>